<dbReference type="PIRSF" id="PIRSF036382">
    <property type="entry name" value="RR_antiterm"/>
    <property type="match status" value="1"/>
</dbReference>
<dbReference type="GO" id="GO:0003723">
    <property type="term" value="F:RNA binding"/>
    <property type="evidence" value="ECO:0007669"/>
    <property type="project" value="InterPro"/>
</dbReference>
<gene>
    <name evidence="6" type="ORF">L7E55_06355</name>
</gene>
<protein>
    <recommendedName>
        <fullName evidence="1">Stage 0 sporulation protein A homolog</fullName>
    </recommendedName>
</protein>
<name>A0A9X4H3F6_9FIRM</name>
<comment type="function">
    <text evidence="2">May play the central regulatory role in sporulation. It may be an element of the effector pathway responsible for the activation of sporulation genes in response to nutritional stress. Spo0A may act in concert with spo0H (a sigma factor) to control the expression of some genes that are critical to the sporulation process.</text>
</comment>
<dbReference type="RefSeq" id="WP_277443247.1">
    <property type="nucleotide sequence ID" value="NZ_JAKOAV010000008.1"/>
</dbReference>
<evidence type="ECO:0000256" key="2">
    <source>
        <dbReference type="ARBA" id="ARBA00024867"/>
    </source>
</evidence>
<dbReference type="InterPro" id="IPR008327">
    <property type="entry name" value="Sig_transdc_resp-reg_antiterm"/>
</dbReference>
<evidence type="ECO:0000256" key="1">
    <source>
        <dbReference type="ARBA" id="ARBA00018672"/>
    </source>
</evidence>
<dbReference type="PROSITE" id="PS50110">
    <property type="entry name" value="RESPONSE_REGULATORY"/>
    <property type="match status" value="1"/>
</dbReference>
<proteinExistence type="predicted"/>
<keyword evidence="7" id="KW-1185">Reference proteome</keyword>
<dbReference type="PROSITE" id="PS50921">
    <property type="entry name" value="ANTAR"/>
    <property type="match status" value="1"/>
</dbReference>
<organism evidence="6 7">
    <name type="scientific">Pelotomaculum isophthalicicum JI</name>
    <dbReference type="NCBI Taxonomy" id="947010"/>
    <lineage>
        <taxon>Bacteria</taxon>
        <taxon>Bacillati</taxon>
        <taxon>Bacillota</taxon>
        <taxon>Clostridia</taxon>
        <taxon>Eubacteriales</taxon>
        <taxon>Desulfotomaculaceae</taxon>
        <taxon>Pelotomaculum</taxon>
    </lineage>
</organism>
<dbReference type="PANTHER" id="PTHR43367">
    <property type="match status" value="1"/>
</dbReference>
<reference evidence="6" key="1">
    <citation type="submission" date="2022-02" db="EMBL/GenBank/DDBJ databases">
        <authorList>
            <person name="Leng L."/>
        </authorList>
    </citation>
    <scope>NUCLEOTIDE SEQUENCE</scope>
    <source>
        <strain evidence="6">JI</strain>
    </source>
</reference>
<dbReference type="PANTHER" id="PTHR43367:SF1">
    <property type="entry name" value="TWO-COMPONENT RESPONSE REGULATOR-LIKE APRR6-RELATED"/>
    <property type="match status" value="1"/>
</dbReference>
<dbReference type="InterPro" id="IPR036388">
    <property type="entry name" value="WH-like_DNA-bd_sf"/>
</dbReference>
<dbReference type="Pfam" id="PF00072">
    <property type="entry name" value="Response_reg"/>
    <property type="match status" value="1"/>
</dbReference>
<evidence type="ECO:0000256" key="3">
    <source>
        <dbReference type="PROSITE-ProRule" id="PRU00169"/>
    </source>
</evidence>
<dbReference type="SMART" id="SM00448">
    <property type="entry name" value="REC"/>
    <property type="match status" value="1"/>
</dbReference>
<accession>A0A9X4H3F6</accession>
<dbReference type="InterPro" id="IPR005561">
    <property type="entry name" value="ANTAR"/>
</dbReference>
<evidence type="ECO:0000313" key="6">
    <source>
        <dbReference type="EMBL" id="MDF9407983.1"/>
    </source>
</evidence>
<dbReference type="EMBL" id="JAKOAV010000008">
    <property type="protein sequence ID" value="MDF9407983.1"/>
    <property type="molecule type" value="Genomic_DNA"/>
</dbReference>
<dbReference type="Gene3D" id="1.10.10.10">
    <property type="entry name" value="Winged helix-like DNA-binding domain superfamily/Winged helix DNA-binding domain"/>
    <property type="match status" value="1"/>
</dbReference>
<dbReference type="SUPFAM" id="SSF52172">
    <property type="entry name" value="CheY-like"/>
    <property type="match status" value="1"/>
</dbReference>
<dbReference type="Proteomes" id="UP001154312">
    <property type="component" value="Unassembled WGS sequence"/>
</dbReference>
<dbReference type="Gene3D" id="3.40.50.2300">
    <property type="match status" value="1"/>
</dbReference>
<dbReference type="AlphaFoldDB" id="A0A9X4H3F6"/>
<evidence type="ECO:0000259" key="4">
    <source>
        <dbReference type="PROSITE" id="PS50110"/>
    </source>
</evidence>
<comment type="caution">
    <text evidence="6">The sequence shown here is derived from an EMBL/GenBank/DDBJ whole genome shotgun (WGS) entry which is preliminary data.</text>
</comment>
<feature type="modified residue" description="4-aspartylphosphate" evidence="3">
    <location>
        <position position="55"/>
    </location>
</feature>
<sequence length="194" mass="21971">MYGARIVLADADVNFRKKLKEILILAGYLVVGEVSEGRSALKVVFQTDPDLVIMDTMLPGAAGLDIIRIIEDHRVAPVILLADSRGQDILEEAKDSWIFAFLVKPVNEAHLVPAIEIAIANFRKFIKLEEENKKLKQALEERKLVEKAKGLVMEARALSEKEAYKYLQRLSMDNCMPIVRVARKVISHYNKKEQ</sequence>
<dbReference type="SMART" id="SM01012">
    <property type="entry name" value="ANTAR"/>
    <property type="match status" value="1"/>
</dbReference>
<feature type="domain" description="Response regulatory" evidence="4">
    <location>
        <begin position="5"/>
        <end position="119"/>
    </location>
</feature>
<feature type="domain" description="ANTAR" evidence="5">
    <location>
        <begin position="125"/>
        <end position="186"/>
    </location>
</feature>
<dbReference type="InterPro" id="IPR011006">
    <property type="entry name" value="CheY-like_superfamily"/>
</dbReference>
<evidence type="ECO:0000259" key="5">
    <source>
        <dbReference type="PROSITE" id="PS50921"/>
    </source>
</evidence>
<dbReference type="InterPro" id="IPR001789">
    <property type="entry name" value="Sig_transdc_resp-reg_receiver"/>
</dbReference>
<dbReference type="GO" id="GO:0000160">
    <property type="term" value="P:phosphorelay signal transduction system"/>
    <property type="evidence" value="ECO:0007669"/>
    <property type="project" value="InterPro"/>
</dbReference>
<evidence type="ECO:0000313" key="7">
    <source>
        <dbReference type="Proteomes" id="UP001154312"/>
    </source>
</evidence>
<dbReference type="Pfam" id="PF03861">
    <property type="entry name" value="ANTAR"/>
    <property type="match status" value="1"/>
</dbReference>
<keyword evidence="3" id="KW-0597">Phosphoprotein</keyword>